<accession>A0A7C5V4Y1</accession>
<dbReference type="PANTHER" id="PTHR12843">
    <property type="entry name" value="PROTEIN-LYSINE N-METHYLTRANSFERASE METTL10"/>
    <property type="match status" value="1"/>
</dbReference>
<dbReference type="AlphaFoldDB" id="A0A7C5V4Y1"/>
<sequence>MNSYSQIAAYYSKFSSLFFNRKDIFRFIEKSFLNFEIKKDYKILDIGCANAKLLFLLKRRGFEKLYGIDISSEMIKLAFKKAVLKGIKLYNLDFLNFFPRKKFDVALCTMDVTNHIPNEKIFDFFKNASTILKKNGILIFDINTKEYLQKLGKRRFVVKKIEDTLLSWKFSLSSKYLKINFSVKEKNGEKVSEDIYQFIYDEEFIENTLKEYGFEVLKKVYDYRMPFKIKFSSKVCYVCKKIW</sequence>
<keyword evidence="1" id="KW-0808">Transferase</keyword>
<dbReference type="GO" id="GO:0016279">
    <property type="term" value="F:protein-lysine N-methyltransferase activity"/>
    <property type="evidence" value="ECO:0007669"/>
    <property type="project" value="TreeGrafter"/>
</dbReference>
<evidence type="ECO:0000313" key="1">
    <source>
        <dbReference type="EMBL" id="HHS02792.1"/>
    </source>
</evidence>
<reference evidence="1" key="1">
    <citation type="journal article" date="2020" name="mSystems">
        <title>Genome- and Community-Level Interaction Insights into Carbon Utilization and Element Cycling Functions of Hydrothermarchaeota in Hydrothermal Sediment.</title>
        <authorList>
            <person name="Zhou Z."/>
            <person name="Liu Y."/>
            <person name="Xu W."/>
            <person name="Pan J."/>
            <person name="Luo Z.H."/>
            <person name="Li M."/>
        </authorList>
    </citation>
    <scope>NUCLEOTIDE SEQUENCE [LARGE SCALE GENOMIC DNA]</scope>
    <source>
        <strain evidence="1">SpSt-102</strain>
    </source>
</reference>
<dbReference type="GO" id="GO:0032259">
    <property type="term" value="P:methylation"/>
    <property type="evidence" value="ECO:0007669"/>
    <property type="project" value="UniProtKB-KW"/>
</dbReference>
<name>A0A7C5V4Y1_9FIRM</name>
<dbReference type="SUPFAM" id="SSF53335">
    <property type="entry name" value="S-adenosyl-L-methionine-dependent methyltransferases"/>
    <property type="match status" value="1"/>
</dbReference>
<dbReference type="InterPro" id="IPR029063">
    <property type="entry name" value="SAM-dependent_MTases_sf"/>
</dbReference>
<protein>
    <submittedName>
        <fullName evidence="1">Class I SAM-dependent methyltransferase</fullName>
    </submittedName>
</protein>
<organism evidence="1">
    <name type="scientific">Caldicellulosiruptor owensensis</name>
    <dbReference type="NCBI Taxonomy" id="55205"/>
    <lineage>
        <taxon>Bacteria</taxon>
        <taxon>Bacillati</taxon>
        <taxon>Bacillota</taxon>
        <taxon>Bacillota incertae sedis</taxon>
        <taxon>Caldicellulosiruptorales</taxon>
        <taxon>Caldicellulosiruptoraceae</taxon>
        <taxon>Caldicellulosiruptor</taxon>
    </lineage>
</organism>
<keyword evidence="1" id="KW-0489">Methyltransferase</keyword>
<gene>
    <name evidence="1" type="ORF">ENL71_10060</name>
</gene>
<dbReference type="Gene3D" id="3.40.50.150">
    <property type="entry name" value="Vaccinia Virus protein VP39"/>
    <property type="match status" value="1"/>
</dbReference>
<comment type="caution">
    <text evidence="1">The sequence shown here is derived from an EMBL/GenBank/DDBJ whole genome shotgun (WGS) entry which is preliminary data.</text>
</comment>
<dbReference type="PANTHER" id="PTHR12843:SF5">
    <property type="entry name" value="EEF1A LYSINE METHYLTRANSFERASE 2"/>
    <property type="match status" value="1"/>
</dbReference>
<proteinExistence type="predicted"/>
<dbReference type="Pfam" id="PF13489">
    <property type="entry name" value="Methyltransf_23"/>
    <property type="match status" value="1"/>
</dbReference>
<dbReference type="EMBL" id="DRUZ01000114">
    <property type="protein sequence ID" value="HHS02792.1"/>
    <property type="molecule type" value="Genomic_DNA"/>
</dbReference>
<dbReference type="Gene3D" id="2.20.25.110">
    <property type="entry name" value="S-adenosyl-L-methionine-dependent methyltransferases"/>
    <property type="match status" value="1"/>
</dbReference>
<dbReference type="CDD" id="cd02440">
    <property type="entry name" value="AdoMet_MTases"/>
    <property type="match status" value="1"/>
</dbReference>
<dbReference type="GO" id="GO:0005737">
    <property type="term" value="C:cytoplasm"/>
    <property type="evidence" value="ECO:0007669"/>
    <property type="project" value="TreeGrafter"/>
</dbReference>